<dbReference type="InterPro" id="IPR036259">
    <property type="entry name" value="MFS_trans_sf"/>
</dbReference>
<dbReference type="Proteomes" id="UP000233469">
    <property type="component" value="Unassembled WGS sequence"/>
</dbReference>
<feature type="transmembrane region" description="Helical" evidence="6">
    <location>
        <begin position="136"/>
        <end position="158"/>
    </location>
</feature>
<feature type="compositionally biased region" description="Basic and acidic residues" evidence="5">
    <location>
        <begin position="218"/>
        <end position="229"/>
    </location>
</feature>
<feature type="transmembrane region" description="Helical" evidence="6">
    <location>
        <begin position="46"/>
        <end position="69"/>
    </location>
</feature>
<evidence type="ECO:0000256" key="4">
    <source>
        <dbReference type="ARBA" id="ARBA00023136"/>
    </source>
</evidence>
<comment type="caution">
    <text evidence="8">The sequence shown here is derived from an EMBL/GenBank/DDBJ whole genome shotgun (WGS) entry which is preliminary data.</text>
</comment>
<organism evidence="8 9">
    <name type="scientific">Rhizophagus irregularis</name>
    <dbReference type="NCBI Taxonomy" id="588596"/>
    <lineage>
        <taxon>Eukaryota</taxon>
        <taxon>Fungi</taxon>
        <taxon>Fungi incertae sedis</taxon>
        <taxon>Mucoromycota</taxon>
        <taxon>Glomeromycotina</taxon>
        <taxon>Glomeromycetes</taxon>
        <taxon>Glomerales</taxon>
        <taxon>Glomeraceae</taxon>
        <taxon>Rhizophagus</taxon>
    </lineage>
</organism>
<evidence type="ECO:0000256" key="3">
    <source>
        <dbReference type="ARBA" id="ARBA00022989"/>
    </source>
</evidence>
<feature type="compositionally biased region" description="Low complexity" evidence="5">
    <location>
        <begin position="202"/>
        <end position="217"/>
    </location>
</feature>
<evidence type="ECO:0000256" key="5">
    <source>
        <dbReference type="SAM" id="MobiDB-lite"/>
    </source>
</evidence>
<feature type="region of interest" description="Disordered" evidence="5">
    <location>
        <begin position="200"/>
        <end position="229"/>
    </location>
</feature>
<reference evidence="8 9" key="2">
    <citation type="submission" date="2017-10" db="EMBL/GenBank/DDBJ databases">
        <title>Extensive intraspecific genome diversity in a model arbuscular mycorrhizal fungus.</title>
        <authorList>
            <person name="Chen E.C.H."/>
            <person name="Morin E."/>
            <person name="Baudet D."/>
            <person name="Noel J."/>
            <person name="Ndikumana S."/>
            <person name="Charron P."/>
            <person name="St-Onge C."/>
            <person name="Giorgi J."/>
            <person name="Grigoriev I.V."/>
            <person name="Roux C."/>
            <person name="Martin F.M."/>
            <person name="Corradi N."/>
        </authorList>
    </citation>
    <scope>NUCLEOTIDE SEQUENCE [LARGE SCALE GENOMIC DNA]</scope>
    <source>
        <strain evidence="8 9">C2</strain>
    </source>
</reference>
<dbReference type="VEuPathDB" id="FungiDB:RhiirFUN_012234"/>
<dbReference type="InterPro" id="IPR010658">
    <property type="entry name" value="Nodulin-like"/>
</dbReference>
<dbReference type="Gene3D" id="1.20.1250.20">
    <property type="entry name" value="MFS general substrate transporter like domains"/>
    <property type="match status" value="2"/>
</dbReference>
<dbReference type="PANTHER" id="PTHR21576">
    <property type="entry name" value="UNCHARACTERIZED NODULIN-LIKE PROTEIN"/>
    <property type="match status" value="1"/>
</dbReference>
<gene>
    <name evidence="8" type="ORF">RhiirC2_733104</name>
</gene>
<name>A0A2N1NSV2_9GLOM</name>
<accession>A0A2N1NSV2</accession>
<dbReference type="GO" id="GO:0016020">
    <property type="term" value="C:membrane"/>
    <property type="evidence" value="ECO:0007669"/>
    <property type="project" value="UniProtKB-SubCell"/>
</dbReference>
<proteinExistence type="predicted"/>
<evidence type="ECO:0000256" key="2">
    <source>
        <dbReference type="ARBA" id="ARBA00022692"/>
    </source>
</evidence>
<evidence type="ECO:0000313" key="8">
    <source>
        <dbReference type="EMBL" id="PKK76911.1"/>
    </source>
</evidence>
<feature type="transmembrane region" description="Helical" evidence="6">
    <location>
        <begin position="307"/>
        <end position="327"/>
    </location>
</feature>
<evidence type="ECO:0000256" key="6">
    <source>
        <dbReference type="SAM" id="Phobius"/>
    </source>
</evidence>
<keyword evidence="2 6" id="KW-0812">Transmembrane</keyword>
<evidence type="ECO:0000256" key="1">
    <source>
        <dbReference type="ARBA" id="ARBA00004141"/>
    </source>
</evidence>
<feature type="transmembrane region" description="Helical" evidence="6">
    <location>
        <begin position="170"/>
        <end position="190"/>
    </location>
</feature>
<feature type="transmembrane region" description="Helical" evidence="6">
    <location>
        <begin position="439"/>
        <end position="459"/>
    </location>
</feature>
<evidence type="ECO:0000259" key="7">
    <source>
        <dbReference type="Pfam" id="PF06813"/>
    </source>
</evidence>
<dbReference type="VEuPathDB" id="FungiDB:RhiirA1_334675"/>
<keyword evidence="3 6" id="KW-1133">Transmembrane helix</keyword>
<keyword evidence="4 6" id="KW-0472">Membrane</keyword>
<evidence type="ECO:0000313" key="9">
    <source>
        <dbReference type="Proteomes" id="UP000233469"/>
    </source>
</evidence>
<dbReference type="AlphaFoldDB" id="A0A2N1NSV2"/>
<dbReference type="VEuPathDB" id="FungiDB:FUN_015044"/>
<protein>
    <submittedName>
        <fullName evidence="8">MFS general substrate transporter</fullName>
    </submittedName>
</protein>
<feature type="transmembrane region" description="Helical" evidence="6">
    <location>
        <begin position="339"/>
        <end position="360"/>
    </location>
</feature>
<reference evidence="8 9" key="1">
    <citation type="submission" date="2016-04" db="EMBL/GenBank/DDBJ databases">
        <title>Genome analyses suggest a sexual origin of heterokaryosis in a supposedly ancient asexual fungus.</title>
        <authorList>
            <person name="Ropars J."/>
            <person name="Sedzielewska K."/>
            <person name="Noel J."/>
            <person name="Charron P."/>
            <person name="Farinelli L."/>
            <person name="Marton T."/>
            <person name="Kruger M."/>
            <person name="Pelin A."/>
            <person name="Brachmann A."/>
            <person name="Corradi N."/>
        </authorList>
    </citation>
    <scope>NUCLEOTIDE SEQUENCE [LARGE SCALE GENOMIC DNA]</scope>
    <source>
        <strain evidence="8 9">C2</strain>
    </source>
</reference>
<feature type="transmembrane region" description="Helical" evidence="6">
    <location>
        <begin position="76"/>
        <end position="97"/>
    </location>
</feature>
<dbReference type="PANTHER" id="PTHR21576:SF158">
    <property type="entry name" value="RIBOSOMAL RNA-PROCESSING PROTEIN 12-LIKE CONSERVED DOMAIN-CONTAINING PROTEIN"/>
    <property type="match status" value="1"/>
</dbReference>
<feature type="transmembrane region" description="Helical" evidence="6">
    <location>
        <begin position="244"/>
        <end position="262"/>
    </location>
</feature>
<dbReference type="SUPFAM" id="SSF103473">
    <property type="entry name" value="MFS general substrate transporter"/>
    <property type="match status" value="1"/>
</dbReference>
<dbReference type="Pfam" id="PF06813">
    <property type="entry name" value="Nodulin-like"/>
    <property type="match status" value="1"/>
</dbReference>
<feature type="transmembrane region" description="Helical" evidence="6">
    <location>
        <begin position="103"/>
        <end position="124"/>
    </location>
</feature>
<sequence length="465" mass="51777">MKSIKLSRKTLSFISALLISSLCGTQYAFSVYSTSVAERLGFSSVQINTIGSSANYGLFFFGPFFGYIVDTYPSRIIPMLASITIFTGYFCLAMTYQGYFPNSFLLCVFYLLLTGIASCAAHLSSMGTISANIKSYRGIAFGASMALFGLTAFIFSQINSLFFRGDTYHFLLFTAITTGVFIFIGSIFLVRVPQEESHEEIISPSEENSSTSSASLNNEERTPLLSRHEESDVRGRELFQNIDAMILGLTLLLIGGVGLMYMNNVGAIVKSLYLSTSTHPLLIDEEYFSSSLPSDHDLNKIQEYQNFHVTLLSLFSCSGRISVGLMSDLSKNMYNVRRLWFLLAASLYILIGQILAGFIIKDLNHLWISSTFIGFGYGHLFGISPTITNEWFGKIQFVLNWGIMACFISFGGQLFNLFFGYNFDKHKNDCSGLSCYNTAFYVSTIGSMISLCVVSTLLFKRRNQI</sequence>
<dbReference type="EMBL" id="LLXL01000157">
    <property type="protein sequence ID" value="PKK76911.1"/>
    <property type="molecule type" value="Genomic_DNA"/>
</dbReference>
<feature type="domain" description="Nodulin-like" evidence="7">
    <location>
        <begin position="11"/>
        <end position="197"/>
    </location>
</feature>
<comment type="subcellular location">
    <subcellularLocation>
        <location evidence="1">Membrane</location>
        <topology evidence="1">Multi-pass membrane protein</topology>
    </subcellularLocation>
</comment>
<feature type="transmembrane region" description="Helical" evidence="6">
    <location>
        <begin position="397"/>
        <end position="419"/>
    </location>
</feature>
<feature type="transmembrane region" description="Helical" evidence="6">
    <location>
        <begin position="366"/>
        <end position="385"/>
    </location>
</feature>